<organism evidence="1 2">
    <name type="scientific">Rotaria magnacalcarata</name>
    <dbReference type="NCBI Taxonomy" id="392030"/>
    <lineage>
        <taxon>Eukaryota</taxon>
        <taxon>Metazoa</taxon>
        <taxon>Spiralia</taxon>
        <taxon>Gnathifera</taxon>
        <taxon>Rotifera</taxon>
        <taxon>Eurotatoria</taxon>
        <taxon>Bdelloidea</taxon>
        <taxon>Philodinida</taxon>
        <taxon>Philodinidae</taxon>
        <taxon>Rotaria</taxon>
    </lineage>
</organism>
<proteinExistence type="predicted"/>
<dbReference type="EMBL" id="CAJOBI010285718">
    <property type="protein sequence ID" value="CAF5154285.1"/>
    <property type="molecule type" value="Genomic_DNA"/>
</dbReference>
<evidence type="ECO:0000313" key="2">
    <source>
        <dbReference type="Proteomes" id="UP000676336"/>
    </source>
</evidence>
<accession>A0A8S3GCL5</accession>
<feature type="non-terminal residue" evidence="1">
    <location>
        <position position="1"/>
    </location>
</feature>
<sequence>VLLPAFDGRPGRTNINATQDIPVPTTMTPKQCKIF</sequence>
<evidence type="ECO:0000313" key="1">
    <source>
        <dbReference type="EMBL" id="CAF5154285.1"/>
    </source>
</evidence>
<gene>
    <name evidence="1" type="ORF">SMN809_LOCUS64099</name>
</gene>
<dbReference type="Proteomes" id="UP000676336">
    <property type="component" value="Unassembled WGS sequence"/>
</dbReference>
<dbReference type="AlphaFoldDB" id="A0A8S3GCL5"/>
<comment type="caution">
    <text evidence="1">The sequence shown here is derived from an EMBL/GenBank/DDBJ whole genome shotgun (WGS) entry which is preliminary data.</text>
</comment>
<reference evidence="1" key="1">
    <citation type="submission" date="2021-02" db="EMBL/GenBank/DDBJ databases">
        <authorList>
            <person name="Nowell W R."/>
        </authorList>
    </citation>
    <scope>NUCLEOTIDE SEQUENCE</scope>
</reference>
<name>A0A8S3GCL5_9BILA</name>
<protein>
    <submittedName>
        <fullName evidence="1">Uncharacterized protein</fullName>
    </submittedName>
</protein>